<sequence length="285" mass="30890">MPRSLLTLLRRRLFWLTLLLTVWLLCSGQAPVGATALKGGQSLVERLAAFPQWGTKPALPVARGDLVYPDWLRGKWQLTSTLVDLAAPMAPDLVTPGFEGNRAQLGIPVTCPVQFVAAPRGAQRGPLGAVQRLIPAVAGSPQTVADRAFNGLSMARAYLGEVVVQAVKVDPSNPNRQVTLLKGNRQLESTVTARTIEVPGEAEFITVERFQQVFRGGVAIPYFNEVETTTAYRRVADGSAGSGFATRVGADQVTAVYLSPQDPEFLKAQNQPVALYRYRLELVPI</sequence>
<dbReference type="Proteomes" id="UP001482513">
    <property type="component" value="Unassembled WGS sequence"/>
</dbReference>
<comment type="caution">
    <text evidence="2">The sequence shown here is derived from an EMBL/GenBank/DDBJ whole genome shotgun (WGS) entry which is preliminary data.</text>
</comment>
<feature type="domain" description="DUF6816" evidence="1">
    <location>
        <begin position="61"/>
        <end position="282"/>
    </location>
</feature>
<dbReference type="Pfam" id="PF20670">
    <property type="entry name" value="DUF6816"/>
    <property type="match status" value="1"/>
</dbReference>
<dbReference type="InterPro" id="IPR049213">
    <property type="entry name" value="DUF6816"/>
</dbReference>
<evidence type="ECO:0000313" key="3">
    <source>
        <dbReference type="Proteomes" id="UP001482513"/>
    </source>
</evidence>
<keyword evidence="3" id="KW-1185">Reference proteome</keyword>
<name>A0ABV0K6C8_9CYAN</name>
<gene>
    <name evidence="2" type="ORF">NC992_11470</name>
</gene>
<protein>
    <recommendedName>
        <fullName evidence="1">DUF6816 domain-containing protein</fullName>
    </recommendedName>
</protein>
<evidence type="ECO:0000259" key="1">
    <source>
        <dbReference type="Pfam" id="PF20670"/>
    </source>
</evidence>
<organism evidence="2 3">
    <name type="scientific">Leptolyngbya subtilissima DQ-A4</name>
    <dbReference type="NCBI Taxonomy" id="2933933"/>
    <lineage>
        <taxon>Bacteria</taxon>
        <taxon>Bacillati</taxon>
        <taxon>Cyanobacteriota</taxon>
        <taxon>Cyanophyceae</taxon>
        <taxon>Leptolyngbyales</taxon>
        <taxon>Leptolyngbyaceae</taxon>
        <taxon>Leptolyngbya group</taxon>
        <taxon>Leptolyngbya</taxon>
    </lineage>
</organism>
<proteinExistence type="predicted"/>
<accession>A0ABV0K6C8</accession>
<evidence type="ECO:0000313" key="2">
    <source>
        <dbReference type="EMBL" id="MEP0947492.1"/>
    </source>
</evidence>
<dbReference type="EMBL" id="JAMPKX010000004">
    <property type="protein sequence ID" value="MEP0947492.1"/>
    <property type="molecule type" value="Genomic_DNA"/>
</dbReference>
<dbReference type="RefSeq" id="WP_190702512.1">
    <property type="nucleotide sequence ID" value="NZ_JAMPKX010000004.1"/>
</dbReference>
<reference evidence="2 3" key="1">
    <citation type="submission" date="2022-04" db="EMBL/GenBank/DDBJ databases">
        <title>Positive selection, recombination, and allopatry shape intraspecific diversity of widespread and dominant cyanobacteria.</title>
        <authorList>
            <person name="Wei J."/>
            <person name="Shu W."/>
            <person name="Hu C."/>
        </authorList>
    </citation>
    <scope>NUCLEOTIDE SEQUENCE [LARGE SCALE GENOMIC DNA]</scope>
    <source>
        <strain evidence="2 3">DQ-A4</strain>
    </source>
</reference>